<evidence type="ECO:0000313" key="1">
    <source>
        <dbReference type="EMBL" id="CAG8694717.1"/>
    </source>
</evidence>
<feature type="non-terminal residue" evidence="1">
    <location>
        <position position="1"/>
    </location>
</feature>
<keyword evidence="2" id="KW-1185">Reference proteome</keyword>
<organism evidence="1 2">
    <name type="scientific">Scutellospora calospora</name>
    <dbReference type="NCBI Taxonomy" id="85575"/>
    <lineage>
        <taxon>Eukaryota</taxon>
        <taxon>Fungi</taxon>
        <taxon>Fungi incertae sedis</taxon>
        <taxon>Mucoromycota</taxon>
        <taxon>Glomeromycotina</taxon>
        <taxon>Glomeromycetes</taxon>
        <taxon>Diversisporales</taxon>
        <taxon>Gigasporaceae</taxon>
        <taxon>Scutellospora</taxon>
    </lineage>
</organism>
<proteinExistence type="predicted"/>
<feature type="non-terminal residue" evidence="1">
    <location>
        <position position="291"/>
    </location>
</feature>
<gene>
    <name evidence="1" type="ORF">SCALOS_LOCUS10269</name>
</gene>
<comment type="caution">
    <text evidence="1">The sequence shown here is derived from an EMBL/GenBank/DDBJ whole genome shotgun (WGS) entry which is preliminary data.</text>
</comment>
<name>A0ACA9P7N7_9GLOM</name>
<evidence type="ECO:0000313" key="2">
    <source>
        <dbReference type="Proteomes" id="UP000789860"/>
    </source>
</evidence>
<dbReference type="Proteomes" id="UP000789860">
    <property type="component" value="Unassembled WGS sequence"/>
</dbReference>
<protein>
    <submittedName>
        <fullName evidence="1">7275_t:CDS:1</fullName>
    </submittedName>
</protein>
<dbReference type="EMBL" id="CAJVPM010037182">
    <property type="protein sequence ID" value="CAG8694717.1"/>
    <property type="molecule type" value="Genomic_DNA"/>
</dbReference>
<reference evidence="1" key="1">
    <citation type="submission" date="2021-06" db="EMBL/GenBank/DDBJ databases">
        <authorList>
            <person name="Kallberg Y."/>
            <person name="Tangrot J."/>
            <person name="Rosling A."/>
        </authorList>
    </citation>
    <scope>NUCLEOTIDE SEQUENCE</scope>
    <source>
        <strain evidence="1">AU212A</strain>
    </source>
</reference>
<sequence>DDEKDDLYDYLSSAFEEFAKAWNTVIDKVKYYQCHELPATKPQIDLSSPIVFGLVEPKDTGVYLCSILEYLIGLQNNFLQEVAEINPDTCCSLKFLEDNSFSNKNDAASSANKGFIARYYIQSMQIDQMQAINFIDFQWSDDFLQHNQRNLEIGHGQDIIYNLQKIESELAQLLVLEKVYISTADSQLYLEPFHYHMELFQGYMRIISEIKDLIPQKQISAEKIGLILGSAFSPISSFGYQQYNMESLSYDNASELLSHLEILLCFVKRTSVGDGEILIDEYVNQWIKLSN</sequence>
<accession>A0ACA9P7N7</accession>